<feature type="transmembrane region" description="Helical" evidence="2">
    <location>
        <begin position="32"/>
        <end position="48"/>
    </location>
</feature>
<feature type="region of interest" description="Disordered" evidence="1">
    <location>
        <begin position="151"/>
        <end position="200"/>
    </location>
</feature>
<organism evidence="3 4">
    <name type="scientific">Herbihabitans rhizosphaerae</name>
    <dbReference type="NCBI Taxonomy" id="1872711"/>
    <lineage>
        <taxon>Bacteria</taxon>
        <taxon>Bacillati</taxon>
        <taxon>Actinomycetota</taxon>
        <taxon>Actinomycetes</taxon>
        <taxon>Pseudonocardiales</taxon>
        <taxon>Pseudonocardiaceae</taxon>
        <taxon>Herbihabitans</taxon>
    </lineage>
</organism>
<feature type="transmembrane region" description="Helical" evidence="2">
    <location>
        <begin position="127"/>
        <end position="146"/>
    </location>
</feature>
<evidence type="ECO:0000313" key="4">
    <source>
        <dbReference type="Proteomes" id="UP000294257"/>
    </source>
</evidence>
<reference evidence="3 4" key="1">
    <citation type="submission" date="2019-02" db="EMBL/GenBank/DDBJ databases">
        <title>Genomic Encyclopedia of Type Strains, Phase IV (KMG-IV): sequencing the most valuable type-strain genomes for metagenomic binning, comparative biology and taxonomic classification.</title>
        <authorList>
            <person name="Goeker M."/>
        </authorList>
    </citation>
    <scope>NUCLEOTIDE SEQUENCE [LARGE SCALE GENOMIC DNA]</scope>
    <source>
        <strain evidence="3 4">DSM 101727</strain>
    </source>
</reference>
<keyword evidence="2" id="KW-1133">Transmembrane helix</keyword>
<evidence type="ECO:0000256" key="2">
    <source>
        <dbReference type="SAM" id="Phobius"/>
    </source>
</evidence>
<keyword evidence="2" id="KW-0472">Membrane</keyword>
<keyword evidence="2" id="KW-0812">Transmembrane</keyword>
<feature type="transmembrane region" description="Helical" evidence="2">
    <location>
        <begin position="54"/>
        <end position="73"/>
    </location>
</feature>
<evidence type="ECO:0000256" key="1">
    <source>
        <dbReference type="SAM" id="MobiDB-lite"/>
    </source>
</evidence>
<evidence type="ECO:0000313" key="3">
    <source>
        <dbReference type="EMBL" id="RZS43466.1"/>
    </source>
</evidence>
<dbReference type="RefSeq" id="WP_130343306.1">
    <property type="nucleotide sequence ID" value="NZ_SGWQ01000002.1"/>
</dbReference>
<feature type="transmembrane region" description="Helical" evidence="2">
    <location>
        <begin position="6"/>
        <end position="23"/>
    </location>
</feature>
<dbReference type="Proteomes" id="UP000294257">
    <property type="component" value="Unassembled WGS sequence"/>
</dbReference>
<dbReference type="OrthoDB" id="3530824at2"/>
<gene>
    <name evidence="3" type="ORF">EV193_102446</name>
</gene>
<comment type="caution">
    <text evidence="3">The sequence shown here is derived from an EMBL/GenBank/DDBJ whole genome shotgun (WGS) entry which is preliminary data.</text>
</comment>
<sequence length="200" mass="21917">MLSPVLWIVVAVAVVTVVVKRFLGEPMYAREVFVLPLVLLGVGVYSLREVPLTGIDITWIVIGGVVGLAFGALRGTTTKIYVRDGVLWQRYTRWTVVVWITSLVGNAGVGFLAVAMGMHHEARPMTLSIGIGLVGEMITVGLRALSTNTPFAQDERQSRGSVLDRLSDPSRATNDRPLDSSPTVRDGIRWLTSMARDRRE</sequence>
<dbReference type="EMBL" id="SGWQ01000002">
    <property type="protein sequence ID" value="RZS43466.1"/>
    <property type="molecule type" value="Genomic_DNA"/>
</dbReference>
<dbReference type="AlphaFoldDB" id="A0A4Q7L2W3"/>
<feature type="compositionally biased region" description="Basic and acidic residues" evidence="1">
    <location>
        <begin position="165"/>
        <end position="178"/>
    </location>
</feature>
<proteinExistence type="predicted"/>
<name>A0A4Q7L2W3_9PSEU</name>
<feature type="transmembrane region" description="Helical" evidence="2">
    <location>
        <begin position="94"/>
        <end position="115"/>
    </location>
</feature>
<keyword evidence="4" id="KW-1185">Reference proteome</keyword>
<accession>A0A4Q7L2W3</accession>
<protein>
    <submittedName>
        <fullName evidence="3">Uncharacterized protein DUF1453</fullName>
    </submittedName>
</protein>